<keyword evidence="4" id="KW-1185">Reference proteome</keyword>
<dbReference type="Proteomes" id="UP001595075">
    <property type="component" value="Unassembled WGS sequence"/>
</dbReference>
<comment type="caution">
    <text evidence="3">The sequence shown here is derived from an EMBL/GenBank/DDBJ whole genome shotgun (WGS) entry which is preliminary data.</text>
</comment>
<evidence type="ECO:0000313" key="4">
    <source>
        <dbReference type="Proteomes" id="UP001595075"/>
    </source>
</evidence>
<reference evidence="3 4" key="1">
    <citation type="journal article" date="2024" name="Commun. Biol.">
        <title>Comparative genomic analysis of thermophilic fungi reveals convergent evolutionary adaptations and gene losses.</title>
        <authorList>
            <person name="Steindorff A.S."/>
            <person name="Aguilar-Pontes M.V."/>
            <person name="Robinson A.J."/>
            <person name="Andreopoulos B."/>
            <person name="LaButti K."/>
            <person name="Kuo A."/>
            <person name="Mondo S."/>
            <person name="Riley R."/>
            <person name="Otillar R."/>
            <person name="Haridas S."/>
            <person name="Lipzen A."/>
            <person name="Grimwood J."/>
            <person name="Schmutz J."/>
            <person name="Clum A."/>
            <person name="Reid I.D."/>
            <person name="Moisan M.C."/>
            <person name="Butler G."/>
            <person name="Nguyen T.T.M."/>
            <person name="Dewar K."/>
            <person name="Conant G."/>
            <person name="Drula E."/>
            <person name="Henrissat B."/>
            <person name="Hansel C."/>
            <person name="Singer S."/>
            <person name="Hutchinson M.I."/>
            <person name="de Vries R.P."/>
            <person name="Natvig D.O."/>
            <person name="Powell A.J."/>
            <person name="Tsang A."/>
            <person name="Grigoriev I.V."/>
        </authorList>
    </citation>
    <scope>NUCLEOTIDE SEQUENCE [LARGE SCALE GENOMIC DNA]</scope>
    <source>
        <strain evidence="3 4">CBS 494.80</strain>
    </source>
</reference>
<keyword evidence="2" id="KW-0812">Transmembrane</keyword>
<evidence type="ECO:0000256" key="1">
    <source>
        <dbReference type="SAM" id="MobiDB-lite"/>
    </source>
</evidence>
<keyword evidence="2" id="KW-0472">Membrane</keyword>
<organism evidence="3 4">
    <name type="scientific">Oculimacula yallundae</name>
    <dbReference type="NCBI Taxonomy" id="86028"/>
    <lineage>
        <taxon>Eukaryota</taxon>
        <taxon>Fungi</taxon>
        <taxon>Dikarya</taxon>
        <taxon>Ascomycota</taxon>
        <taxon>Pezizomycotina</taxon>
        <taxon>Leotiomycetes</taxon>
        <taxon>Helotiales</taxon>
        <taxon>Ploettnerulaceae</taxon>
        <taxon>Oculimacula</taxon>
    </lineage>
</organism>
<sequence length="608" mass="67811">MSAICPDNSTECLLRALLEAQSSFNWDPLSFAFTAAIGVLAVIVAGITVFQGLLSAGPGRLKASKAAIGTFAVNTKTKFHWDELRYRTTARVPFIKAFDRLKPSETGTAVYEVRVYPARWVTLLECACLTGIPGSLEIEIRYVKVVTDHLPADVTAPPAWTTVKNAVILACTAGCNVVTMDESSVYPRVRGPTCQLRFREHPDLGTVAVFDLLVQKRYYPFDIRPDLLQEIWNENLEGPIAYDGNHSMSLDLFDFQKLLPDLHSRRGNCQHQLCKMVGNPAKIEWLLKSAANHSFHGLGAVFAPLVARIPVSPRVANFAAGPTGLLSILKKLANAQERDRDYKDPVLLGFALEINVANVYDLGDQDLDHVAIGDEEMGWSWLYSSGSDARRRPRMDVPYGKGGEQEIRVVAKLLGRAELELDSIAEEDIESESSMRPATFPTIIRTAHWRRMLQFQLLEIDWWLLKRGGSLAACETISFWWDVIKTAMIECADIPFDDDVRTFDFSSDHFRENISKTGSATMTEEADSSTAANQEPAGDQEAKLPARSKTKKHTKKEIEGFAKELEERKKLREILMFRAAVWTLYLGTAADISSVLDNDVGERIIQLL</sequence>
<gene>
    <name evidence="3" type="ORF">VTL71DRAFT_14138</name>
</gene>
<feature type="compositionally biased region" description="Basic residues" evidence="1">
    <location>
        <begin position="546"/>
        <end position="555"/>
    </location>
</feature>
<feature type="transmembrane region" description="Helical" evidence="2">
    <location>
        <begin position="31"/>
        <end position="54"/>
    </location>
</feature>
<feature type="region of interest" description="Disordered" evidence="1">
    <location>
        <begin position="516"/>
        <end position="555"/>
    </location>
</feature>
<feature type="compositionally biased region" description="Polar residues" evidence="1">
    <location>
        <begin position="516"/>
        <end position="533"/>
    </location>
</feature>
<protein>
    <submittedName>
        <fullName evidence="3">Uncharacterized protein</fullName>
    </submittedName>
</protein>
<evidence type="ECO:0000313" key="3">
    <source>
        <dbReference type="EMBL" id="KAL2069459.1"/>
    </source>
</evidence>
<keyword evidence="2" id="KW-1133">Transmembrane helix</keyword>
<name>A0ABR4CHL9_9HELO</name>
<evidence type="ECO:0000256" key="2">
    <source>
        <dbReference type="SAM" id="Phobius"/>
    </source>
</evidence>
<dbReference type="EMBL" id="JAZHXI010000007">
    <property type="protein sequence ID" value="KAL2069459.1"/>
    <property type="molecule type" value="Genomic_DNA"/>
</dbReference>
<proteinExistence type="predicted"/>
<accession>A0ABR4CHL9</accession>